<dbReference type="RefSeq" id="WP_311666651.1">
    <property type="nucleotide sequence ID" value="NZ_JAVREO010000005.1"/>
</dbReference>
<keyword evidence="2" id="KW-0663">Pyridoxal phosphate</keyword>
<protein>
    <submittedName>
        <fullName evidence="4">Pyridoxal-phosphate dependent enzyme</fullName>
    </submittedName>
</protein>
<dbReference type="InterPro" id="IPR001926">
    <property type="entry name" value="TrpB-like_PALP"/>
</dbReference>
<dbReference type="InterPro" id="IPR050214">
    <property type="entry name" value="Cys_Synth/Cystath_Beta-Synth"/>
</dbReference>
<comment type="caution">
    <text evidence="4">The sequence shown here is derived from an EMBL/GenBank/DDBJ whole genome shotgun (WGS) entry which is preliminary data.</text>
</comment>
<dbReference type="PANTHER" id="PTHR10314">
    <property type="entry name" value="CYSTATHIONINE BETA-SYNTHASE"/>
    <property type="match status" value="1"/>
</dbReference>
<keyword evidence="5" id="KW-1185">Reference proteome</keyword>
<comment type="cofactor">
    <cofactor evidence="1">
        <name>pyridoxal 5'-phosphate</name>
        <dbReference type="ChEBI" id="CHEBI:597326"/>
    </cofactor>
</comment>
<organism evidence="4 5">
    <name type="scientific">Streptomyces chisholmiae</name>
    <dbReference type="NCBI Taxonomy" id="3075540"/>
    <lineage>
        <taxon>Bacteria</taxon>
        <taxon>Bacillati</taxon>
        <taxon>Actinomycetota</taxon>
        <taxon>Actinomycetes</taxon>
        <taxon>Kitasatosporales</taxon>
        <taxon>Streptomycetaceae</taxon>
        <taxon>Streptomyces</taxon>
    </lineage>
</organism>
<evidence type="ECO:0000313" key="5">
    <source>
        <dbReference type="Proteomes" id="UP001183410"/>
    </source>
</evidence>
<dbReference type="InterPro" id="IPR036052">
    <property type="entry name" value="TrpB-like_PALP_sf"/>
</dbReference>
<name>A0ABU2JNQ8_9ACTN</name>
<dbReference type="SUPFAM" id="SSF53686">
    <property type="entry name" value="Tryptophan synthase beta subunit-like PLP-dependent enzymes"/>
    <property type="match status" value="1"/>
</dbReference>
<feature type="domain" description="Tryptophan synthase beta chain-like PALP" evidence="3">
    <location>
        <begin position="20"/>
        <end position="317"/>
    </location>
</feature>
<evidence type="ECO:0000313" key="4">
    <source>
        <dbReference type="EMBL" id="MDT0266615.1"/>
    </source>
</evidence>
<reference evidence="5" key="1">
    <citation type="submission" date="2023-07" db="EMBL/GenBank/DDBJ databases">
        <title>30 novel species of actinomycetes from the DSMZ collection.</title>
        <authorList>
            <person name="Nouioui I."/>
        </authorList>
    </citation>
    <scope>NUCLEOTIDE SEQUENCE [LARGE SCALE GENOMIC DNA]</scope>
    <source>
        <strain evidence="5">DSM 44915</strain>
    </source>
</reference>
<dbReference type="Pfam" id="PF00291">
    <property type="entry name" value="PALP"/>
    <property type="match status" value="1"/>
</dbReference>
<proteinExistence type="predicted"/>
<accession>A0ABU2JNQ8</accession>
<dbReference type="Proteomes" id="UP001183410">
    <property type="component" value="Unassembled WGS sequence"/>
</dbReference>
<dbReference type="Gene3D" id="3.40.50.1100">
    <property type="match status" value="2"/>
</dbReference>
<sequence length="365" mass="37636">MERDRAWAEAAERRLRAAVGGPTPLCRLPFPAFDGLAVYAKDESALPSGSTKERLVAALLGHALRRGALAAGTPVVAATGGPVAVAGARLAGVLGLPFTALVPARTPGPALARIEAAGGRWVRGTRPPAAVQAEAAELARRTGGFFLDHFTDAEAAVTAWGAPTIADELLGQLAAEPPPGSRPRWIVVGLGTGTTAATVGRHLRRHGLAPGTRLAGVDPEHSAYFPAWASGAGDYGTGMPSRIPGIGRPRTEPGFRPELLDLVIPVPDAASVAGMRWLHARAGRFAGPAGGTVLWGACHLLARLRQAGADGSVVVVLGDGADGYRRTHLDPAWLRARGLDPAPYEAVLDAFSTDPAAPWPTAPAH</sequence>
<evidence type="ECO:0000256" key="1">
    <source>
        <dbReference type="ARBA" id="ARBA00001933"/>
    </source>
</evidence>
<dbReference type="EMBL" id="JAVREO010000005">
    <property type="protein sequence ID" value="MDT0266615.1"/>
    <property type="molecule type" value="Genomic_DNA"/>
</dbReference>
<evidence type="ECO:0000259" key="3">
    <source>
        <dbReference type="Pfam" id="PF00291"/>
    </source>
</evidence>
<evidence type="ECO:0000256" key="2">
    <source>
        <dbReference type="ARBA" id="ARBA00022898"/>
    </source>
</evidence>
<gene>
    <name evidence="4" type="ORF">RM844_09945</name>
</gene>